<feature type="domain" description="Ig-like" evidence="1">
    <location>
        <begin position="1"/>
        <end position="39"/>
    </location>
</feature>
<accession>A0A3Q1HNJ3</accession>
<dbReference type="InterPro" id="IPR036179">
    <property type="entry name" value="Ig-like_dom_sf"/>
</dbReference>
<dbReference type="InterPro" id="IPR013098">
    <property type="entry name" value="Ig_I-set"/>
</dbReference>
<reference evidence="2" key="3">
    <citation type="submission" date="2025-09" db="UniProtKB">
        <authorList>
            <consortium name="Ensembl"/>
        </authorList>
    </citation>
    <scope>IDENTIFICATION</scope>
</reference>
<dbReference type="PANTHER" id="PTHR46013">
    <property type="entry name" value="VASCULAR CELL ADHESION MOLECULE 1"/>
    <property type="match status" value="1"/>
</dbReference>
<dbReference type="InParanoid" id="A0A3Q1HNJ3"/>
<dbReference type="GeneTree" id="ENSGT00940000156511"/>
<name>A0A3Q1HNJ3_ANATE</name>
<dbReference type="InterPro" id="IPR003598">
    <property type="entry name" value="Ig_sub2"/>
</dbReference>
<sequence length="227" mass="24156">MRGSGRQLVFPAVSLSDAGKYECEARNIEGTQTASVDVTVHGERQCCPLVVSSFILPVTDSPICPTTAPPANTSLSVSPGEEVVEGQQVTFSCRSDGAPPPTLVLRRKGAELQVANHATSSTISFSLSSAQLEDSDQYQCEASNQFGSQLVSSSVTVRDPPRRTSLLVSPGEQVVEGQQVTFTCRSDGAPPPTLVSIFCCVLLLSFCYLNTRPLPPSHDAALDRNKL</sequence>
<dbReference type="AlphaFoldDB" id="A0A3Q1HNJ3"/>
<dbReference type="PANTHER" id="PTHR46013:SF1">
    <property type="entry name" value="IG-LIKE DOMAIN-CONTAINING PROTEIN"/>
    <property type="match status" value="1"/>
</dbReference>
<dbReference type="OrthoDB" id="10045578at2759"/>
<protein>
    <recommendedName>
        <fullName evidence="1">Ig-like domain-containing protein</fullName>
    </recommendedName>
</protein>
<evidence type="ECO:0000259" key="1">
    <source>
        <dbReference type="PROSITE" id="PS50835"/>
    </source>
</evidence>
<evidence type="ECO:0000313" key="3">
    <source>
        <dbReference type="Proteomes" id="UP000265040"/>
    </source>
</evidence>
<reference evidence="2" key="2">
    <citation type="submission" date="2025-08" db="UniProtKB">
        <authorList>
            <consortium name="Ensembl"/>
        </authorList>
    </citation>
    <scope>IDENTIFICATION</scope>
</reference>
<organism evidence="2 3">
    <name type="scientific">Anabas testudineus</name>
    <name type="common">Climbing perch</name>
    <name type="synonym">Anthias testudineus</name>
    <dbReference type="NCBI Taxonomy" id="64144"/>
    <lineage>
        <taxon>Eukaryota</taxon>
        <taxon>Metazoa</taxon>
        <taxon>Chordata</taxon>
        <taxon>Craniata</taxon>
        <taxon>Vertebrata</taxon>
        <taxon>Euteleostomi</taxon>
        <taxon>Actinopterygii</taxon>
        <taxon>Neopterygii</taxon>
        <taxon>Teleostei</taxon>
        <taxon>Neoteleostei</taxon>
        <taxon>Acanthomorphata</taxon>
        <taxon>Anabantaria</taxon>
        <taxon>Anabantiformes</taxon>
        <taxon>Anabantoidei</taxon>
        <taxon>Anabantidae</taxon>
        <taxon>Anabas</taxon>
    </lineage>
</organism>
<dbReference type="InterPro" id="IPR007110">
    <property type="entry name" value="Ig-like_dom"/>
</dbReference>
<dbReference type="SMART" id="SM00408">
    <property type="entry name" value="IGc2"/>
    <property type="match status" value="1"/>
</dbReference>
<dbReference type="InterPro" id="IPR013783">
    <property type="entry name" value="Ig-like_fold"/>
</dbReference>
<dbReference type="Proteomes" id="UP000265040">
    <property type="component" value="Chromosome 4"/>
</dbReference>
<dbReference type="Gene3D" id="2.60.40.10">
    <property type="entry name" value="Immunoglobulins"/>
    <property type="match status" value="3"/>
</dbReference>
<dbReference type="Pfam" id="PF13927">
    <property type="entry name" value="Ig_3"/>
    <property type="match status" value="1"/>
</dbReference>
<dbReference type="PROSITE" id="PS50835">
    <property type="entry name" value="IG_LIKE"/>
    <property type="match status" value="2"/>
</dbReference>
<feature type="domain" description="Ig-like" evidence="1">
    <location>
        <begin position="70"/>
        <end position="156"/>
    </location>
</feature>
<dbReference type="Pfam" id="PF07679">
    <property type="entry name" value="I-set"/>
    <property type="match status" value="1"/>
</dbReference>
<dbReference type="InterPro" id="IPR003599">
    <property type="entry name" value="Ig_sub"/>
</dbReference>
<keyword evidence="3" id="KW-1185">Reference proteome</keyword>
<evidence type="ECO:0000313" key="2">
    <source>
        <dbReference type="Ensembl" id="ENSATEP00000009170.2"/>
    </source>
</evidence>
<proteinExistence type="predicted"/>
<dbReference type="SMART" id="SM00409">
    <property type="entry name" value="IG"/>
    <property type="match status" value="1"/>
</dbReference>
<reference evidence="2" key="1">
    <citation type="submission" date="2021-04" db="EMBL/GenBank/DDBJ databases">
        <authorList>
            <consortium name="Wellcome Sanger Institute Data Sharing"/>
        </authorList>
    </citation>
    <scope>NUCLEOTIDE SEQUENCE [LARGE SCALE GENOMIC DNA]</scope>
</reference>
<dbReference type="SUPFAM" id="SSF48726">
    <property type="entry name" value="Immunoglobulin"/>
    <property type="match status" value="2"/>
</dbReference>
<dbReference type="Ensembl" id="ENSATET00000009329.2">
    <property type="protein sequence ID" value="ENSATEP00000009170.2"/>
    <property type="gene ID" value="ENSATEG00000029152.1"/>
</dbReference>